<sequence>MMVFMNKRPMSAAESRKVTLICRFTSNEVLSQKFWWNSGWVSMCVSLSWMSPGCTGSLRSARTCW</sequence>
<evidence type="ECO:0000313" key="1">
    <source>
        <dbReference type="EMBL" id="KAE9062399.1"/>
    </source>
</evidence>
<dbReference type="EMBL" id="QXFY01004716">
    <property type="protein sequence ID" value="KAE9275781.1"/>
    <property type="molecule type" value="Genomic_DNA"/>
</dbReference>
<protein>
    <submittedName>
        <fullName evidence="2">Uncharacterized protein</fullName>
    </submittedName>
</protein>
<evidence type="ECO:0000313" key="6">
    <source>
        <dbReference type="Proteomes" id="UP000488956"/>
    </source>
</evidence>
<dbReference type="Proteomes" id="UP000486351">
    <property type="component" value="Unassembled WGS sequence"/>
</dbReference>
<evidence type="ECO:0000313" key="5">
    <source>
        <dbReference type="Proteomes" id="UP000486351"/>
    </source>
</evidence>
<dbReference type="AlphaFoldDB" id="A0A6A4BCS3"/>
<comment type="caution">
    <text evidence="2">The sequence shown here is derived from an EMBL/GenBank/DDBJ whole genome shotgun (WGS) entry which is preliminary data.</text>
</comment>
<dbReference type="Proteomes" id="UP000488956">
    <property type="component" value="Unassembled WGS sequence"/>
</dbReference>
<dbReference type="Proteomes" id="UP000437068">
    <property type="component" value="Unassembled WGS sequence"/>
</dbReference>
<accession>A0A6A4BCS3</accession>
<dbReference type="EMBL" id="QXFX01004901">
    <property type="protein sequence ID" value="KAE9062399.1"/>
    <property type="molecule type" value="Genomic_DNA"/>
</dbReference>
<evidence type="ECO:0000313" key="3">
    <source>
        <dbReference type="EMBL" id="KAE9275781.1"/>
    </source>
</evidence>
<gene>
    <name evidence="2" type="ORF">PF001_g29479</name>
    <name evidence="3" type="ORF">PF008_g29260</name>
    <name evidence="1" type="ORF">PF010_g29419</name>
</gene>
<name>A0A6A4BCS3_9STRA</name>
<proteinExistence type="predicted"/>
<reference evidence="2 4" key="1">
    <citation type="submission" date="2018-08" db="EMBL/GenBank/DDBJ databases">
        <title>Genomic investigation of the strawberry pathogen Phytophthora fragariae indicates pathogenicity is determined by transcriptional variation in three key races.</title>
        <authorList>
            <person name="Adams T.M."/>
            <person name="Armitage A.D."/>
            <person name="Sobczyk M.K."/>
            <person name="Bates H.J."/>
            <person name="Dunwell J.M."/>
            <person name="Nellist C.F."/>
            <person name="Harrison R.J."/>
        </authorList>
    </citation>
    <scope>NUCLEOTIDE SEQUENCE [LARGE SCALE GENOMIC DNA]</scope>
    <source>
        <strain evidence="2 4">A4</strain>
        <strain evidence="3 5">NOV-77</strain>
        <strain evidence="1 6">ONT-3</strain>
    </source>
</reference>
<organism evidence="2 4">
    <name type="scientific">Phytophthora fragariae</name>
    <dbReference type="NCBI Taxonomy" id="53985"/>
    <lineage>
        <taxon>Eukaryota</taxon>
        <taxon>Sar</taxon>
        <taxon>Stramenopiles</taxon>
        <taxon>Oomycota</taxon>
        <taxon>Peronosporomycetes</taxon>
        <taxon>Peronosporales</taxon>
        <taxon>Peronosporaceae</taxon>
        <taxon>Phytophthora</taxon>
    </lineage>
</organism>
<evidence type="ECO:0000313" key="2">
    <source>
        <dbReference type="EMBL" id="KAE9268857.1"/>
    </source>
</evidence>
<evidence type="ECO:0000313" key="4">
    <source>
        <dbReference type="Proteomes" id="UP000437068"/>
    </source>
</evidence>
<dbReference type="EMBL" id="QXGE01004983">
    <property type="protein sequence ID" value="KAE9268857.1"/>
    <property type="molecule type" value="Genomic_DNA"/>
</dbReference>